<dbReference type="Proteomes" id="UP000887565">
    <property type="component" value="Unplaced"/>
</dbReference>
<sequence>MSNRRSRAFFSEPVDFHAQVMGRDLDLCERHFCTCNKSCKAEQSVVEQLPSSVPKSVYVDGIMAPPSVRFNKKTTADCNDQILCEALYFNQLLLGGTKRGAGVQYGDTANDDRRLLETSIRQYKNVVSIYNNERASV</sequence>
<proteinExistence type="predicted"/>
<evidence type="ECO:0000313" key="1">
    <source>
        <dbReference type="Proteomes" id="UP000887565"/>
    </source>
</evidence>
<name>A0A915I250_ROMCU</name>
<dbReference type="WBParaSite" id="nRc.2.0.1.t08213-RA">
    <property type="protein sequence ID" value="nRc.2.0.1.t08213-RA"/>
    <property type="gene ID" value="nRc.2.0.1.g08213"/>
</dbReference>
<protein>
    <submittedName>
        <fullName evidence="2">Uncharacterized protein</fullName>
    </submittedName>
</protein>
<organism evidence="1 2">
    <name type="scientific">Romanomermis culicivorax</name>
    <name type="common">Nematode worm</name>
    <dbReference type="NCBI Taxonomy" id="13658"/>
    <lineage>
        <taxon>Eukaryota</taxon>
        <taxon>Metazoa</taxon>
        <taxon>Ecdysozoa</taxon>
        <taxon>Nematoda</taxon>
        <taxon>Enoplea</taxon>
        <taxon>Dorylaimia</taxon>
        <taxon>Mermithida</taxon>
        <taxon>Mermithoidea</taxon>
        <taxon>Mermithidae</taxon>
        <taxon>Romanomermis</taxon>
    </lineage>
</organism>
<keyword evidence="1" id="KW-1185">Reference proteome</keyword>
<reference evidence="2" key="1">
    <citation type="submission" date="2022-11" db="UniProtKB">
        <authorList>
            <consortium name="WormBaseParasite"/>
        </authorList>
    </citation>
    <scope>IDENTIFICATION</scope>
</reference>
<dbReference type="AlphaFoldDB" id="A0A915I250"/>
<accession>A0A915I250</accession>
<evidence type="ECO:0000313" key="2">
    <source>
        <dbReference type="WBParaSite" id="nRc.2.0.1.t08213-RA"/>
    </source>
</evidence>